<sequence>MRLLASTVAALALGLPLASHAVDGITDPQGDFLATFAGSSTSADLDVVAATVLYNASLDTFFLKATLDGNVGSTATGVYVWGVNRGAGTAGFGASLGLDGVRFDRVILVRPDATGSVAGTNLAPGTVTISGKTITAAVPGSLLPGTGFTNKLDYTFNLWPRDLAFASAGVGAISDFAPNNANFTATITTVPEPTSVALLLGGLGLIAWRRRQSNS</sequence>
<dbReference type="Pfam" id="PF07589">
    <property type="entry name" value="PEP-CTERM"/>
    <property type="match status" value="1"/>
</dbReference>
<protein>
    <submittedName>
        <fullName evidence="3">PEP-CTERM sorting domain-containing protein</fullName>
    </submittedName>
</protein>
<keyword evidence="1" id="KW-0732">Signal</keyword>
<evidence type="ECO:0000313" key="3">
    <source>
        <dbReference type="EMBL" id="MFG6430868.1"/>
    </source>
</evidence>
<dbReference type="RefSeq" id="WP_394479454.1">
    <property type="nucleotide sequence ID" value="NZ_JBIGHV010000004.1"/>
</dbReference>
<name>A0ABW7F6B9_9BURK</name>
<dbReference type="InterPro" id="IPR013424">
    <property type="entry name" value="Ice-binding_C"/>
</dbReference>
<gene>
    <name evidence="3" type="ORF">ACG00Y_13145</name>
</gene>
<evidence type="ECO:0000313" key="4">
    <source>
        <dbReference type="Proteomes" id="UP001606210"/>
    </source>
</evidence>
<feature type="signal peptide" evidence="1">
    <location>
        <begin position="1"/>
        <end position="21"/>
    </location>
</feature>
<dbReference type="Proteomes" id="UP001606210">
    <property type="component" value="Unassembled WGS sequence"/>
</dbReference>
<organism evidence="3 4">
    <name type="scientific">Pelomonas parva</name>
    <dbReference type="NCBI Taxonomy" id="3299032"/>
    <lineage>
        <taxon>Bacteria</taxon>
        <taxon>Pseudomonadati</taxon>
        <taxon>Pseudomonadota</taxon>
        <taxon>Betaproteobacteria</taxon>
        <taxon>Burkholderiales</taxon>
        <taxon>Sphaerotilaceae</taxon>
        <taxon>Roseateles</taxon>
    </lineage>
</organism>
<feature type="chain" id="PRO_5046637850" evidence="1">
    <location>
        <begin position="22"/>
        <end position="215"/>
    </location>
</feature>
<dbReference type="NCBIfam" id="TIGR02595">
    <property type="entry name" value="PEP_CTERM"/>
    <property type="match status" value="1"/>
</dbReference>
<comment type="caution">
    <text evidence="3">The sequence shown here is derived from an EMBL/GenBank/DDBJ whole genome shotgun (WGS) entry which is preliminary data.</text>
</comment>
<proteinExistence type="predicted"/>
<dbReference type="EMBL" id="JBIGHV010000004">
    <property type="protein sequence ID" value="MFG6430868.1"/>
    <property type="molecule type" value="Genomic_DNA"/>
</dbReference>
<evidence type="ECO:0000259" key="2">
    <source>
        <dbReference type="Pfam" id="PF07589"/>
    </source>
</evidence>
<reference evidence="3 4" key="1">
    <citation type="submission" date="2024-08" db="EMBL/GenBank/DDBJ databases">
        <authorList>
            <person name="Lu H."/>
        </authorList>
    </citation>
    <scope>NUCLEOTIDE SEQUENCE [LARGE SCALE GENOMIC DNA]</scope>
    <source>
        <strain evidence="3 4">LYH14W</strain>
    </source>
</reference>
<accession>A0ABW7F6B9</accession>
<feature type="domain" description="Ice-binding protein C-terminal" evidence="2">
    <location>
        <begin position="189"/>
        <end position="211"/>
    </location>
</feature>
<evidence type="ECO:0000256" key="1">
    <source>
        <dbReference type="SAM" id="SignalP"/>
    </source>
</evidence>
<keyword evidence="4" id="KW-1185">Reference proteome</keyword>